<evidence type="ECO:0000256" key="3">
    <source>
        <dbReference type="ARBA" id="ARBA00022833"/>
    </source>
</evidence>
<organism evidence="6 7">
    <name type="scientific">Mycena alexandri</name>
    <dbReference type="NCBI Taxonomy" id="1745969"/>
    <lineage>
        <taxon>Eukaryota</taxon>
        <taxon>Fungi</taxon>
        <taxon>Dikarya</taxon>
        <taxon>Basidiomycota</taxon>
        <taxon>Agaricomycotina</taxon>
        <taxon>Agaricomycetes</taxon>
        <taxon>Agaricomycetidae</taxon>
        <taxon>Agaricales</taxon>
        <taxon>Marasmiineae</taxon>
        <taxon>Mycenaceae</taxon>
        <taxon>Mycena</taxon>
    </lineage>
</organism>
<feature type="domain" description="RING-type" evidence="5">
    <location>
        <begin position="93"/>
        <end position="135"/>
    </location>
</feature>
<evidence type="ECO:0000313" key="7">
    <source>
        <dbReference type="Proteomes" id="UP001218188"/>
    </source>
</evidence>
<protein>
    <recommendedName>
        <fullName evidence="5">RING-type domain-containing protein</fullName>
    </recommendedName>
</protein>
<dbReference type="PANTHER" id="PTHR14155">
    <property type="entry name" value="RING FINGER DOMAIN-CONTAINING"/>
    <property type="match status" value="1"/>
</dbReference>
<evidence type="ECO:0000256" key="4">
    <source>
        <dbReference type="PROSITE-ProRule" id="PRU00175"/>
    </source>
</evidence>
<name>A0AAD6SR97_9AGAR</name>
<keyword evidence="1" id="KW-0479">Metal-binding</keyword>
<evidence type="ECO:0000256" key="2">
    <source>
        <dbReference type="ARBA" id="ARBA00022771"/>
    </source>
</evidence>
<dbReference type="GO" id="GO:0008270">
    <property type="term" value="F:zinc ion binding"/>
    <property type="evidence" value="ECO:0007669"/>
    <property type="project" value="UniProtKB-KW"/>
</dbReference>
<keyword evidence="3" id="KW-0862">Zinc</keyword>
<proteinExistence type="predicted"/>
<dbReference type="SMART" id="SM00184">
    <property type="entry name" value="RING"/>
    <property type="match status" value="1"/>
</dbReference>
<gene>
    <name evidence="6" type="ORF">C8F04DRAFT_959564</name>
</gene>
<dbReference type="AlphaFoldDB" id="A0AAD6SR97"/>
<sequence length="144" mass="15974">MEVTDLDVLLARLETDQRDGGNYDALWMVSDFIGPATPVRAVAGDPNRSASWPPPAKTSVLLTGHIEVQRRRITKDGRVKLKLALLGIAVDRCGICMTQFKKAESARLSEGCKHVFHDRCLARWVARSRTCPLCRVALEMDAGR</sequence>
<comment type="caution">
    <text evidence="6">The sequence shown here is derived from an EMBL/GenBank/DDBJ whole genome shotgun (WGS) entry which is preliminary data.</text>
</comment>
<keyword evidence="2 4" id="KW-0863">Zinc-finger</keyword>
<dbReference type="PROSITE" id="PS50089">
    <property type="entry name" value="ZF_RING_2"/>
    <property type="match status" value="1"/>
</dbReference>
<dbReference type="CDD" id="cd16448">
    <property type="entry name" value="RING-H2"/>
    <property type="match status" value="1"/>
</dbReference>
<dbReference type="InterPro" id="IPR013083">
    <property type="entry name" value="Znf_RING/FYVE/PHD"/>
</dbReference>
<reference evidence="6" key="1">
    <citation type="submission" date="2023-03" db="EMBL/GenBank/DDBJ databases">
        <title>Massive genome expansion in bonnet fungi (Mycena s.s.) driven by repeated elements and novel gene families across ecological guilds.</title>
        <authorList>
            <consortium name="Lawrence Berkeley National Laboratory"/>
            <person name="Harder C.B."/>
            <person name="Miyauchi S."/>
            <person name="Viragh M."/>
            <person name="Kuo A."/>
            <person name="Thoen E."/>
            <person name="Andreopoulos B."/>
            <person name="Lu D."/>
            <person name="Skrede I."/>
            <person name="Drula E."/>
            <person name="Henrissat B."/>
            <person name="Morin E."/>
            <person name="Kohler A."/>
            <person name="Barry K."/>
            <person name="LaButti K."/>
            <person name="Morin E."/>
            <person name="Salamov A."/>
            <person name="Lipzen A."/>
            <person name="Mereny Z."/>
            <person name="Hegedus B."/>
            <person name="Baldrian P."/>
            <person name="Stursova M."/>
            <person name="Weitz H."/>
            <person name="Taylor A."/>
            <person name="Grigoriev I.V."/>
            <person name="Nagy L.G."/>
            <person name="Martin F."/>
            <person name="Kauserud H."/>
        </authorList>
    </citation>
    <scope>NUCLEOTIDE SEQUENCE</scope>
    <source>
        <strain evidence="6">CBHHK200</strain>
    </source>
</reference>
<dbReference type="PANTHER" id="PTHR14155:SF627">
    <property type="entry name" value="OS06G0192800 PROTEIN"/>
    <property type="match status" value="1"/>
</dbReference>
<evidence type="ECO:0000256" key="1">
    <source>
        <dbReference type="ARBA" id="ARBA00022723"/>
    </source>
</evidence>
<dbReference type="SUPFAM" id="SSF57850">
    <property type="entry name" value="RING/U-box"/>
    <property type="match status" value="1"/>
</dbReference>
<keyword evidence="7" id="KW-1185">Reference proteome</keyword>
<evidence type="ECO:0000313" key="6">
    <source>
        <dbReference type="EMBL" id="KAJ7031937.1"/>
    </source>
</evidence>
<dbReference type="Pfam" id="PF13639">
    <property type="entry name" value="zf-RING_2"/>
    <property type="match status" value="1"/>
</dbReference>
<dbReference type="InterPro" id="IPR001841">
    <property type="entry name" value="Znf_RING"/>
</dbReference>
<dbReference type="Gene3D" id="3.30.40.10">
    <property type="entry name" value="Zinc/RING finger domain, C3HC4 (zinc finger)"/>
    <property type="match status" value="1"/>
</dbReference>
<dbReference type="InterPro" id="IPR053238">
    <property type="entry name" value="RING-H2_zinc_finger"/>
</dbReference>
<dbReference type="EMBL" id="JARJCM010000077">
    <property type="protein sequence ID" value="KAJ7031937.1"/>
    <property type="molecule type" value="Genomic_DNA"/>
</dbReference>
<accession>A0AAD6SR97</accession>
<evidence type="ECO:0000259" key="5">
    <source>
        <dbReference type="PROSITE" id="PS50089"/>
    </source>
</evidence>
<dbReference type="Proteomes" id="UP001218188">
    <property type="component" value="Unassembled WGS sequence"/>
</dbReference>